<dbReference type="RefSeq" id="WP_127739814.1">
    <property type="nucleotide sequence ID" value="NZ_CP196005.1"/>
</dbReference>
<evidence type="ECO:0000313" key="2">
    <source>
        <dbReference type="EMBL" id="RVT59419.1"/>
    </source>
</evidence>
<organism evidence="2 3">
    <name type="scientific">Niallia taxi</name>
    <dbReference type="NCBI Taxonomy" id="2499688"/>
    <lineage>
        <taxon>Bacteria</taxon>
        <taxon>Bacillati</taxon>
        <taxon>Bacillota</taxon>
        <taxon>Bacilli</taxon>
        <taxon>Bacillales</taxon>
        <taxon>Bacillaceae</taxon>
        <taxon>Niallia</taxon>
    </lineage>
</organism>
<keyword evidence="1" id="KW-0812">Transmembrane</keyword>
<accession>A0A3S3SIA8</accession>
<proteinExistence type="predicted"/>
<feature type="transmembrane region" description="Helical" evidence="1">
    <location>
        <begin position="121"/>
        <end position="137"/>
    </location>
</feature>
<keyword evidence="3" id="KW-1185">Reference proteome</keyword>
<keyword evidence="1" id="KW-0472">Membrane</keyword>
<feature type="transmembrane region" description="Helical" evidence="1">
    <location>
        <begin position="48"/>
        <end position="79"/>
    </location>
</feature>
<feature type="transmembrane region" description="Helical" evidence="1">
    <location>
        <begin position="12"/>
        <end position="28"/>
    </location>
</feature>
<dbReference type="AlphaFoldDB" id="A0A3S3SIA8"/>
<dbReference type="EMBL" id="RZTZ01000009">
    <property type="protein sequence ID" value="RVT59419.1"/>
    <property type="molecule type" value="Genomic_DNA"/>
</dbReference>
<dbReference type="Proteomes" id="UP000288024">
    <property type="component" value="Unassembled WGS sequence"/>
</dbReference>
<dbReference type="Pfam" id="PF14045">
    <property type="entry name" value="YIEGIA"/>
    <property type="match status" value="1"/>
</dbReference>
<dbReference type="InterPro" id="IPR025918">
    <property type="entry name" value="YIEGIA"/>
</dbReference>
<protein>
    <submittedName>
        <fullName evidence="2">YIEGIA protein</fullName>
    </submittedName>
</protein>
<name>A0A3S3SIA8_9BACI</name>
<feature type="transmembrane region" description="Helical" evidence="1">
    <location>
        <begin position="143"/>
        <end position="161"/>
    </location>
</feature>
<keyword evidence="1" id="KW-1133">Transmembrane helix</keyword>
<reference evidence="2 3" key="1">
    <citation type="submission" date="2019-01" db="EMBL/GenBank/DDBJ databases">
        <title>Bacillus sp. M5HDSG1-1, whole genome shotgun sequence.</title>
        <authorList>
            <person name="Tuo L."/>
        </authorList>
    </citation>
    <scope>NUCLEOTIDE SEQUENCE [LARGE SCALE GENOMIC DNA]</scope>
    <source>
        <strain evidence="2 3">M5HDSG1-1</strain>
    </source>
</reference>
<gene>
    <name evidence="2" type="ORF">EM808_19150</name>
</gene>
<evidence type="ECO:0000256" key="1">
    <source>
        <dbReference type="SAM" id="Phobius"/>
    </source>
</evidence>
<evidence type="ECO:0000313" key="3">
    <source>
        <dbReference type="Proteomes" id="UP000288024"/>
    </source>
</evidence>
<comment type="caution">
    <text evidence="2">The sequence shown here is derived from an EMBL/GenBank/DDBJ whole genome shotgun (WGS) entry which is preliminary data.</text>
</comment>
<dbReference type="GeneID" id="87619645"/>
<sequence length="300" mass="33797">MRAQILSTPHLILIIIGIIGGTLARVLILREDYRQYPTYPNGVLSQIALGFVASTLGAIFIPAIMTNNVTAATFLALAITQFQGVRKLEQDSLKSLEETEYTKRGSAYIDGISKTYEARNYIALFVALTISVIAESLETMPVFIRISLGILGGILIFLILVRFSKGKTISDFAVVNQAKIIIKNNELYADDMFISNRIGSIRGQEMILQEGIAVILSPKQEHYRIFLDNFGQRQAILFEITRTLGLKRYHFTRKDYSNGRIAFVIVPIIHNIDNMISSILRTPVLETVQKNHKYLQKKEK</sequence>